<feature type="region of interest" description="Disordered" evidence="1">
    <location>
        <begin position="38"/>
        <end position="60"/>
    </location>
</feature>
<dbReference type="Proteomes" id="UP000032407">
    <property type="component" value="Unassembled WGS sequence"/>
</dbReference>
<dbReference type="RefSeq" id="WP_045351310.1">
    <property type="nucleotide sequence ID" value="NZ_KN849188.1"/>
</dbReference>
<organism evidence="2 3">
    <name type="scientific">Bacillus thuringiensis Sbt003</name>
    <dbReference type="NCBI Taxonomy" id="1235825"/>
    <lineage>
        <taxon>Bacteria</taxon>
        <taxon>Bacillati</taxon>
        <taxon>Bacillota</taxon>
        <taxon>Bacilli</taxon>
        <taxon>Bacillales</taxon>
        <taxon>Bacillaceae</taxon>
        <taxon>Bacillus</taxon>
        <taxon>Bacillus cereus group</taxon>
    </lineage>
</organism>
<evidence type="ECO:0000256" key="1">
    <source>
        <dbReference type="SAM" id="MobiDB-lite"/>
    </source>
</evidence>
<dbReference type="AlphaFoldDB" id="A0A9X0JZ93"/>
<gene>
    <name evidence="2" type="ORF">C797_11971</name>
</gene>
<name>A0A9X0JZ93_BACTU</name>
<protein>
    <submittedName>
        <fullName evidence="2">Uncharacterized protein</fullName>
    </submittedName>
</protein>
<comment type="caution">
    <text evidence="2">The sequence shown here is derived from an EMBL/GenBank/DDBJ whole genome shotgun (WGS) entry which is preliminary data.</text>
</comment>
<dbReference type="EMBL" id="AMYJ01000012">
    <property type="protein sequence ID" value="KIU74657.1"/>
    <property type="molecule type" value="Genomic_DNA"/>
</dbReference>
<proteinExistence type="predicted"/>
<reference evidence="2 3" key="1">
    <citation type="journal article" date="2015" name="Sci. Rep.">
        <title>The expression and crystallization of Cry65Aa require two C-termini, revealing a novel evolutionary strategy of Bacillus thuringiensis Cry proteins.</title>
        <authorList>
            <person name="Peng D.H."/>
            <person name="Pang C.Y."/>
            <person name="Wu H."/>
            <person name="Huang Q."/>
            <person name="Zheng J.S."/>
            <person name="Sun M."/>
        </authorList>
    </citation>
    <scope>NUCLEOTIDE SEQUENCE [LARGE SCALE GENOMIC DNA]</scope>
    <source>
        <strain evidence="2 3">Sbt003</strain>
    </source>
</reference>
<feature type="compositionally biased region" description="Basic and acidic residues" evidence="1">
    <location>
        <begin position="49"/>
        <end position="60"/>
    </location>
</feature>
<accession>A0A9X0JZ93</accession>
<evidence type="ECO:0000313" key="3">
    <source>
        <dbReference type="Proteomes" id="UP000032407"/>
    </source>
</evidence>
<evidence type="ECO:0000313" key="2">
    <source>
        <dbReference type="EMBL" id="KIU74657.1"/>
    </source>
</evidence>
<sequence length="60" mass="6429">MNYNYADGNTGYHTREPAPNLISVVPYTGGHHIDEPGVGWKYAHGNGGGDHREPGGHSRG</sequence>